<evidence type="ECO:0000313" key="18">
    <source>
        <dbReference type="EMBL" id="PRX19788.1"/>
    </source>
</evidence>
<protein>
    <recommendedName>
        <fullName evidence="14">Sensor-like histidine kinase SenX3</fullName>
        <ecNumber evidence="4">2.7.13.3</ecNumber>
    </recommendedName>
</protein>
<evidence type="ECO:0000256" key="5">
    <source>
        <dbReference type="ARBA" id="ARBA00022553"/>
    </source>
</evidence>
<dbReference type="Pfam" id="PF08448">
    <property type="entry name" value="PAS_4"/>
    <property type="match status" value="1"/>
</dbReference>
<dbReference type="EMBL" id="PVMZ01000009">
    <property type="protein sequence ID" value="PRX19788.1"/>
    <property type="molecule type" value="Genomic_DNA"/>
</dbReference>
<dbReference type="PROSITE" id="PS50839">
    <property type="entry name" value="CHASE"/>
    <property type="match status" value="1"/>
</dbReference>
<dbReference type="PROSITE" id="PS50113">
    <property type="entry name" value="PAC"/>
    <property type="match status" value="1"/>
</dbReference>
<dbReference type="SUPFAM" id="SSF55785">
    <property type="entry name" value="PYP-like sensor domain (PAS domain)"/>
    <property type="match status" value="1"/>
</dbReference>
<dbReference type="Gene3D" id="3.30.450.350">
    <property type="entry name" value="CHASE domain"/>
    <property type="match status" value="1"/>
</dbReference>
<dbReference type="CDD" id="cd00082">
    <property type="entry name" value="HisKA"/>
    <property type="match status" value="1"/>
</dbReference>
<evidence type="ECO:0000256" key="10">
    <source>
        <dbReference type="ARBA" id="ARBA00022840"/>
    </source>
</evidence>
<dbReference type="Gene3D" id="1.10.287.130">
    <property type="match status" value="1"/>
</dbReference>
<evidence type="ECO:0000259" key="16">
    <source>
        <dbReference type="PROSITE" id="PS50113"/>
    </source>
</evidence>
<evidence type="ECO:0000259" key="17">
    <source>
        <dbReference type="PROSITE" id="PS50839"/>
    </source>
</evidence>
<evidence type="ECO:0000256" key="6">
    <source>
        <dbReference type="ARBA" id="ARBA00022679"/>
    </source>
</evidence>
<name>A0A2T0K9H2_9ACTN</name>
<dbReference type="EC" id="2.7.13.3" evidence="4"/>
<accession>A0A2T0K9H2</accession>
<evidence type="ECO:0000256" key="2">
    <source>
        <dbReference type="ARBA" id="ARBA00004141"/>
    </source>
</evidence>
<evidence type="ECO:0000256" key="13">
    <source>
        <dbReference type="ARBA" id="ARBA00023136"/>
    </source>
</evidence>
<evidence type="ECO:0000256" key="9">
    <source>
        <dbReference type="ARBA" id="ARBA00022777"/>
    </source>
</evidence>
<evidence type="ECO:0000256" key="8">
    <source>
        <dbReference type="ARBA" id="ARBA00022741"/>
    </source>
</evidence>
<evidence type="ECO:0000256" key="4">
    <source>
        <dbReference type="ARBA" id="ARBA00012438"/>
    </source>
</evidence>
<dbReference type="PANTHER" id="PTHR42878">
    <property type="entry name" value="TWO-COMPONENT HISTIDINE KINASE"/>
    <property type="match status" value="1"/>
</dbReference>
<dbReference type="SMART" id="SM00388">
    <property type="entry name" value="HisKA"/>
    <property type="match status" value="1"/>
</dbReference>
<dbReference type="GO" id="GO:0000155">
    <property type="term" value="F:phosphorelay sensor kinase activity"/>
    <property type="evidence" value="ECO:0007669"/>
    <property type="project" value="InterPro"/>
</dbReference>
<dbReference type="GO" id="GO:0000156">
    <property type="term" value="F:phosphorelay response regulator activity"/>
    <property type="evidence" value="ECO:0007669"/>
    <property type="project" value="TreeGrafter"/>
</dbReference>
<sequence length="714" mass="75889">MRRKRAVISALVAAVGCGMTLAVGIVLERHEDMNAEVQMDRRTAAAADSVRSETQRYVDILRTTAAAAGAQDVLTMSEYTALTAPLKSMDLAGASTIGFVVPAADDGVGEVQQRWRERGLPGLTLQPYGRGDHAFSVFLTPLDGTAITPGIDLMRSAAASAAMAASRRSGDVAVSDTYQLLVDQSLPPERRQNSFVLSAPVYQGPERRFLAWVVLGVRGQDFMGGTLAQAGQNLLDLALRADDPERREVTVASLRAAVEGERDRSRTVKVAVADGTWTLHLAAVGDRLPGAASGLPSAVAAGGLSLTLLLTILVWVLVNGRERAEARVRQATAELLAGEEASRRQARLLGAVLDGISDGVGVVGPDGRFLLHNPAARRILGKDGEAVGPDGWPEHFGLFRLDGVTPYPVEELPLTRAMNGEDSDQVEMTVRNRAHPDGLVISVSARPLDTTAGQRGAVAVFHDITDRKHVENELRGFAGVVAHDLKAPLAAVHGYAELIIEELNDPDAGPDAVADALRSARKVIGGADRMQTLITELLDYTAARDATMRIDDLSLRELVDDVVTTRTDAPGSETGRPDVFVGALPRIRGDRVLLRQVLDNLVGNAIKYTPPGQSPRIDVTAKVDGPGTVRVQVADRGIGIPDGEHAAVFDSFHRASNGTGMPGTGLGLAICRRIVERHGGRIEARPNPGGGTIFVFTVPEASTDPALCENVHMF</sequence>
<keyword evidence="11" id="KW-1133">Transmembrane helix</keyword>
<keyword evidence="12" id="KW-0902">Two-component regulatory system</keyword>
<keyword evidence="19" id="KW-1185">Reference proteome</keyword>
<dbReference type="InterPro" id="IPR003661">
    <property type="entry name" value="HisK_dim/P_dom"/>
</dbReference>
<dbReference type="AlphaFoldDB" id="A0A2T0K9H2"/>
<keyword evidence="13" id="KW-0472">Membrane</keyword>
<dbReference type="SUPFAM" id="SSF55874">
    <property type="entry name" value="ATPase domain of HSP90 chaperone/DNA topoisomerase II/histidine kinase"/>
    <property type="match status" value="1"/>
</dbReference>
<keyword evidence="10" id="KW-0067">ATP-binding</keyword>
<dbReference type="CDD" id="cd00075">
    <property type="entry name" value="HATPase"/>
    <property type="match status" value="1"/>
</dbReference>
<dbReference type="InterPro" id="IPR050351">
    <property type="entry name" value="BphY/WalK/GraS-like"/>
</dbReference>
<dbReference type="SMART" id="SM01079">
    <property type="entry name" value="CHASE"/>
    <property type="match status" value="1"/>
</dbReference>
<feature type="domain" description="CHASE" evidence="17">
    <location>
        <begin position="138"/>
        <end position="202"/>
    </location>
</feature>
<dbReference type="PROSITE" id="PS51257">
    <property type="entry name" value="PROKAR_LIPOPROTEIN"/>
    <property type="match status" value="1"/>
</dbReference>
<keyword evidence="9" id="KW-0418">Kinase</keyword>
<dbReference type="SUPFAM" id="SSF47384">
    <property type="entry name" value="Homodimeric domain of signal transducing histidine kinase"/>
    <property type="match status" value="1"/>
</dbReference>
<dbReference type="GO" id="GO:0007234">
    <property type="term" value="P:osmosensory signaling via phosphorelay pathway"/>
    <property type="evidence" value="ECO:0007669"/>
    <property type="project" value="TreeGrafter"/>
</dbReference>
<dbReference type="InterPro" id="IPR000700">
    <property type="entry name" value="PAS-assoc_C"/>
</dbReference>
<dbReference type="InterPro" id="IPR005467">
    <property type="entry name" value="His_kinase_dom"/>
</dbReference>
<dbReference type="InterPro" id="IPR036890">
    <property type="entry name" value="HATPase_C_sf"/>
</dbReference>
<dbReference type="RefSeq" id="WP_239166436.1">
    <property type="nucleotide sequence ID" value="NZ_BOMO01000076.1"/>
</dbReference>
<dbReference type="InterPro" id="IPR004358">
    <property type="entry name" value="Sig_transdc_His_kin-like_C"/>
</dbReference>
<dbReference type="Gene3D" id="3.30.565.10">
    <property type="entry name" value="Histidine kinase-like ATPase, C-terminal domain"/>
    <property type="match status" value="1"/>
</dbReference>
<evidence type="ECO:0000256" key="11">
    <source>
        <dbReference type="ARBA" id="ARBA00022989"/>
    </source>
</evidence>
<dbReference type="GO" id="GO:0005886">
    <property type="term" value="C:plasma membrane"/>
    <property type="evidence" value="ECO:0007669"/>
    <property type="project" value="UniProtKB-SubCell"/>
</dbReference>
<dbReference type="Pfam" id="PF00512">
    <property type="entry name" value="HisKA"/>
    <property type="match status" value="1"/>
</dbReference>
<evidence type="ECO:0000256" key="7">
    <source>
        <dbReference type="ARBA" id="ARBA00022692"/>
    </source>
</evidence>
<organism evidence="18 19">
    <name type="scientific">Actinoplanes italicus</name>
    <dbReference type="NCBI Taxonomy" id="113567"/>
    <lineage>
        <taxon>Bacteria</taxon>
        <taxon>Bacillati</taxon>
        <taxon>Actinomycetota</taxon>
        <taxon>Actinomycetes</taxon>
        <taxon>Micromonosporales</taxon>
        <taxon>Micromonosporaceae</taxon>
        <taxon>Actinoplanes</taxon>
    </lineage>
</organism>
<dbReference type="InterPro" id="IPR042240">
    <property type="entry name" value="CHASE_sf"/>
</dbReference>
<dbReference type="Pfam" id="PF02518">
    <property type="entry name" value="HATPase_c"/>
    <property type="match status" value="1"/>
</dbReference>
<dbReference type="InterPro" id="IPR035965">
    <property type="entry name" value="PAS-like_dom_sf"/>
</dbReference>
<keyword evidence="5" id="KW-0597">Phosphoprotein</keyword>
<dbReference type="Proteomes" id="UP000239415">
    <property type="component" value="Unassembled WGS sequence"/>
</dbReference>
<dbReference type="PRINTS" id="PR00344">
    <property type="entry name" value="BCTRLSENSOR"/>
</dbReference>
<comment type="catalytic activity">
    <reaction evidence="1">
        <text>ATP + protein L-histidine = ADP + protein N-phospho-L-histidine.</text>
        <dbReference type="EC" id="2.7.13.3"/>
    </reaction>
</comment>
<comment type="caution">
    <text evidence="18">The sequence shown here is derived from an EMBL/GenBank/DDBJ whole genome shotgun (WGS) entry which is preliminary data.</text>
</comment>
<evidence type="ECO:0000259" key="15">
    <source>
        <dbReference type="PROSITE" id="PS50109"/>
    </source>
</evidence>
<reference evidence="18 19" key="1">
    <citation type="submission" date="2018-03" db="EMBL/GenBank/DDBJ databases">
        <title>Genomic Encyclopedia of Archaeal and Bacterial Type Strains, Phase II (KMG-II): from individual species to whole genera.</title>
        <authorList>
            <person name="Goeker M."/>
        </authorList>
    </citation>
    <scope>NUCLEOTIDE SEQUENCE [LARGE SCALE GENOMIC DNA]</scope>
    <source>
        <strain evidence="18 19">DSM 43146</strain>
    </source>
</reference>
<dbReference type="InterPro" id="IPR000014">
    <property type="entry name" value="PAS"/>
</dbReference>
<keyword evidence="8" id="KW-0547">Nucleotide-binding</keyword>
<dbReference type="PROSITE" id="PS50109">
    <property type="entry name" value="HIS_KIN"/>
    <property type="match status" value="1"/>
</dbReference>
<keyword evidence="6" id="KW-0808">Transferase</keyword>
<gene>
    <name evidence="18" type="ORF">CLV67_10953</name>
</gene>
<dbReference type="GO" id="GO:0005524">
    <property type="term" value="F:ATP binding"/>
    <property type="evidence" value="ECO:0007669"/>
    <property type="project" value="UniProtKB-KW"/>
</dbReference>
<comment type="subcellular location">
    <subcellularLocation>
        <location evidence="3">Cell membrane</location>
    </subcellularLocation>
    <subcellularLocation>
        <location evidence="2">Membrane</location>
        <topology evidence="2">Multi-pass membrane protein</topology>
    </subcellularLocation>
</comment>
<evidence type="ECO:0000256" key="3">
    <source>
        <dbReference type="ARBA" id="ARBA00004236"/>
    </source>
</evidence>
<dbReference type="Pfam" id="PF03924">
    <property type="entry name" value="CHASE"/>
    <property type="match status" value="1"/>
</dbReference>
<feature type="domain" description="Histidine kinase" evidence="15">
    <location>
        <begin position="480"/>
        <end position="702"/>
    </location>
</feature>
<dbReference type="SMART" id="SM00387">
    <property type="entry name" value="HATPase_c"/>
    <property type="match status" value="1"/>
</dbReference>
<dbReference type="InterPro" id="IPR013656">
    <property type="entry name" value="PAS_4"/>
</dbReference>
<evidence type="ECO:0000256" key="12">
    <source>
        <dbReference type="ARBA" id="ARBA00023012"/>
    </source>
</evidence>
<dbReference type="PANTHER" id="PTHR42878:SF7">
    <property type="entry name" value="SENSOR HISTIDINE KINASE GLRK"/>
    <property type="match status" value="1"/>
</dbReference>
<dbReference type="InterPro" id="IPR036097">
    <property type="entry name" value="HisK_dim/P_sf"/>
</dbReference>
<dbReference type="NCBIfam" id="TIGR00229">
    <property type="entry name" value="sensory_box"/>
    <property type="match status" value="1"/>
</dbReference>
<feature type="domain" description="PAC" evidence="16">
    <location>
        <begin position="424"/>
        <end position="476"/>
    </location>
</feature>
<dbReference type="InterPro" id="IPR006189">
    <property type="entry name" value="CHASE_dom"/>
</dbReference>
<proteinExistence type="predicted"/>
<evidence type="ECO:0000313" key="19">
    <source>
        <dbReference type="Proteomes" id="UP000239415"/>
    </source>
</evidence>
<dbReference type="Gene3D" id="3.30.450.20">
    <property type="entry name" value="PAS domain"/>
    <property type="match status" value="1"/>
</dbReference>
<dbReference type="InterPro" id="IPR003594">
    <property type="entry name" value="HATPase_dom"/>
</dbReference>
<keyword evidence="7" id="KW-0812">Transmembrane</keyword>
<dbReference type="GO" id="GO:0030295">
    <property type="term" value="F:protein kinase activator activity"/>
    <property type="evidence" value="ECO:0007669"/>
    <property type="project" value="TreeGrafter"/>
</dbReference>
<evidence type="ECO:0000256" key="1">
    <source>
        <dbReference type="ARBA" id="ARBA00000085"/>
    </source>
</evidence>
<evidence type="ECO:0000256" key="14">
    <source>
        <dbReference type="ARBA" id="ARBA00039401"/>
    </source>
</evidence>